<evidence type="ECO:0000313" key="9">
    <source>
        <dbReference type="EMBL" id="KAJ1198530.1"/>
    </source>
</evidence>
<keyword evidence="2" id="KW-0813">Transport</keyword>
<evidence type="ECO:0000256" key="4">
    <source>
        <dbReference type="ARBA" id="ARBA00022989"/>
    </source>
</evidence>
<dbReference type="InterPro" id="IPR037272">
    <property type="entry name" value="SNS_sf"/>
</dbReference>
<proteinExistence type="predicted"/>
<sequence>MQKRNLGPGHIATKADFERALGASDEAWQAQIPSEEKATSEDEEEDDHLSQHVFSGAPSCAGSEAGSASTSELAVHHLVLSDKQSIRELLFKLATIALKEDKLVLDEKKLRKCRVVNSMGGLTVGVWKDAATQIFYSYCIAWGGLVTLSSYNKFNNNCYLDSILVCCINGFTSLFAGFAIFAILGHMAHVLGKPVSKVVESGFGLAFIAYPEALTRLPISPLWSILFFLMLLTLGFDSQFSNVEILLTSIQDAIPEVMRRFRIYITSGCCMILFLLGIPCVTQAGIYWVSLIDYYCGGWTLLIAALLELVAITWIYGKQFCSY</sequence>
<dbReference type="GO" id="GO:0015374">
    <property type="term" value="F:neutral, basic amino acid:sodium:chloride symporter activity"/>
    <property type="evidence" value="ECO:0007669"/>
    <property type="project" value="TreeGrafter"/>
</dbReference>
<dbReference type="InterPro" id="IPR000175">
    <property type="entry name" value="Na/ntran_symport"/>
</dbReference>
<evidence type="ECO:0000256" key="5">
    <source>
        <dbReference type="ARBA" id="ARBA00023136"/>
    </source>
</evidence>
<feature type="transmembrane region" description="Helical" evidence="8">
    <location>
        <begin position="222"/>
        <end position="240"/>
    </location>
</feature>
<dbReference type="PANTHER" id="PTHR11616">
    <property type="entry name" value="SODIUM/CHLORIDE DEPENDENT TRANSPORTER"/>
    <property type="match status" value="1"/>
</dbReference>
<accession>A0AAV7VAD3</accession>
<protein>
    <submittedName>
        <fullName evidence="9">Uncharacterized protein</fullName>
    </submittedName>
</protein>
<evidence type="ECO:0000256" key="3">
    <source>
        <dbReference type="ARBA" id="ARBA00022692"/>
    </source>
</evidence>
<evidence type="ECO:0000256" key="7">
    <source>
        <dbReference type="SAM" id="MobiDB-lite"/>
    </source>
</evidence>
<keyword evidence="5 8" id="KW-0472">Membrane</keyword>
<keyword evidence="4 8" id="KW-1133">Transmembrane helix</keyword>
<gene>
    <name evidence="9" type="ORF">NDU88_002369</name>
</gene>
<dbReference type="GO" id="GO:0001761">
    <property type="term" value="F:beta-alanine transmembrane transporter activity"/>
    <property type="evidence" value="ECO:0007669"/>
    <property type="project" value="TreeGrafter"/>
</dbReference>
<feature type="binding site" evidence="6">
    <location>
        <position position="137"/>
    </location>
    <ligand>
        <name>Na(+)</name>
        <dbReference type="ChEBI" id="CHEBI:29101"/>
        <label>1</label>
    </ligand>
</feature>
<feature type="binding site" evidence="6">
    <location>
        <position position="169"/>
    </location>
    <ligand>
        <name>Na(+)</name>
        <dbReference type="ChEBI" id="CHEBI:29101"/>
        <label>1</label>
    </ligand>
</feature>
<dbReference type="GO" id="GO:0015657">
    <property type="term" value="F:branched-chain amino acid:sodium symporter activity"/>
    <property type="evidence" value="ECO:0007669"/>
    <property type="project" value="TreeGrafter"/>
</dbReference>
<dbReference type="Proteomes" id="UP001066276">
    <property type="component" value="Chromosome 2_1"/>
</dbReference>
<evidence type="ECO:0000256" key="1">
    <source>
        <dbReference type="ARBA" id="ARBA00004141"/>
    </source>
</evidence>
<dbReference type="PRINTS" id="PR00176">
    <property type="entry name" value="NANEUSMPORT"/>
</dbReference>
<feature type="transmembrane region" description="Helical" evidence="8">
    <location>
        <begin position="298"/>
        <end position="317"/>
    </location>
</feature>
<comment type="caution">
    <text evidence="9">The sequence shown here is derived from an EMBL/GenBank/DDBJ whole genome shotgun (WGS) entry which is preliminary data.</text>
</comment>
<keyword evidence="3 8" id="KW-0812">Transmembrane</keyword>
<dbReference type="PANTHER" id="PTHR11616:SF286">
    <property type="entry name" value="SODIUM- AND CHLORIDE-DEPENDENT NEUTRAL AND BASIC AMINO ACID TRANSPORTER B(0+)"/>
    <property type="match status" value="1"/>
</dbReference>
<feature type="transmembrane region" description="Helical" evidence="8">
    <location>
        <begin position="261"/>
        <end position="286"/>
    </location>
</feature>
<dbReference type="GO" id="GO:0089718">
    <property type="term" value="P:amino acid import across plasma membrane"/>
    <property type="evidence" value="ECO:0007669"/>
    <property type="project" value="TreeGrafter"/>
</dbReference>
<reference evidence="9" key="1">
    <citation type="journal article" date="2022" name="bioRxiv">
        <title>Sequencing and chromosome-scale assembly of the giantPleurodeles waltlgenome.</title>
        <authorList>
            <person name="Brown T."/>
            <person name="Elewa A."/>
            <person name="Iarovenko S."/>
            <person name="Subramanian E."/>
            <person name="Araus A.J."/>
            <person name="Petzold A."/>
            <person name="Susuki M."/>
            <person name="Suzuki K.-i.T."/>
            <person name="Hayashi T."/>
            <person name="Toyoda A."/>
            <person name="Oliveira C."/>
            <person name="Osipova E."/>
            <person name="Leigh N.D."/>
            <person name="Simon A."/>
            <person name="Yun M.H."/>
        </authorList>
    </citation>
    <scope>NUCLEOTIDE SEQUENCE</scope>
    <source>
        <strain evidence="9">20211129_DDA</strain>
        <tissue evidence="9">Liver</tissue>
    </source>
</reference>
<keyword evidence="6" id="KW-0915">Sodium</keyword>
<dbReference type="GO" id="GO:0022858">
    <property type="term" value="F:alanine transmembrane transporter activity"/>
    <property type="evidence" value="ECO:0007669"/>
    <property type="project" value="TreeGrafter"/>
</dbReference>
<keyword evidence="6" id="KW-0479">Metal-binding</keyword>
<dbReference type="SUPFAM" id="SSF161070">
    <property type="entry name" value="SNF-like"/>
    <property type="match status" value="1"/>
</dbReference>
<dbReference type="Pfam" id="PF00209">
    <property type="entry name" value="SNF"/>
    <property type="match status" value="1"/>
</dbReference>
<organism evidence="9 10">
    <name type="scientific">Pleurodeles waltl</name>
    <name type="common">Iberian ribbed newt</name>
    <dbReference type="NCBI Taxonomy" id="8319"/>
    <lineage>
        <taxon>Eukaryota</taxon>
        <taxon>Metazoa</taxon>
        <taxon>Chordata</taxon>
        <taxon>Craniata</taxon>
        <taxon>Vertebrata</taxon>
        <taxon>Euteleostomi</taxon>
        <taxon>Amphibia</taxon>
        <taxon>Batrachia</taxon>
        <taxon>Caudata</taxon>
        <taxon>Salamandroidea</taxon>
        <taxon>Salamandridae</taxon>
        <taxon>Pleurodelinae</taxon>
        <taxon>Pleurodeles</taxon>
    </lineage>
</organism>
<dbReference type="GO" id="GO:1901235">
    <property type="term" value="F:(R)-carnitine transmembrane transporter activity"/>
    <property type="evidence" value="ECO:0007669"/>
    <property type="project" value="TreeGrafter"/>
</dbReference>
<dbReference type="GO" id="GO:0046872">
    <property type="term" value="F:metal ion binding"/>
    <property type="evidence" value="ECO:0007669"/>
    <property type="project" value="UniProtKB-KW"/>
</dbReference>
<feature type="region of interest" description="Disordered" evidence="7">
    <location>
        <begin position="24"/>
        <end position="50"/>
    </location>
</feature>
<comment type="subcellular location">
    <subcellularLocation>
        <location evidence="1">Membrane</location>
        <topology evidence="1">Multi-pass membrane protein</topology>
    </subcellularLocation>
</comment>
<feature type="binding site" evidence="6">
    <location>
        <position position="237"/>
    </location>
    <ligand>
        <name>Na(+)</name>
        <dbReference type="ChEBI" id="CHEBI:29101"/>
        <label>1</label>
    </ligand>
</feature>
<dbReference type="PROSITE" id="PS50267">
    <property type="entry name" value="NA_NEUROTRAN_SYMP_3"/>
    <property type="match status" value="1"/>
</dbReference>
<feature type="binding site" evidence="6">
    <location>
        <position position="234"/>
    </location>
    <ligand>
        <name>Na(+)</name>
        <dbReference type="ChEBI" id="CHEBI:29101"/>
        <label>1</label>
    </ligand>
</feature>
<evidence type="ECO:0000256" key="8">
    <source>
        <dbReference type="SAM" id="Phobius"/>
    </source>
</evidence>
<evidence type="ECO:0000256" key="6">
    <source>
        <dbReference type="PIRSR" id="PIRSR600175-1"/>
    </source>
</evidence>
<dbReference type="EMBL" id="JANPWB010000003">
    <property type="protein sequence ID" value="KAJ1198530.1"/>
    <property type="molecule type" value="Genomic_DNA"/>
</dbReference>
<dbReference type="GO" id="GO:0005886">
    <property type="term" value="C:plasma membrane"/>
    <property type="evidence" value="ECO:0007669"/>
    <property type="project" value="TreeGrafter"/>
</dbReference>
<dbReference type="AlphaFoldDB" id="A0AAV7VAD3"/>
<feature type="transmembrane region" description="Helical" evidence="8">
    <location>
        <begin position="163"/>
        <end position="184"/>
    </location>
</feature>
<feature type="binding site" evidence="6">
    <location>
        <position position="238"/>
    </location>
    <ligand>
        <name>Na(+)</name>
        <dbReference type="ChEBI" id="CHEBI:29101"/>
        <label>1</label>
    </ligand>
</feature>
<keyword evidence="10" id="KW-1185">Reference proteome</keyword>
<name>A0AAV7VAD3_PLEWA</name>
<evidence type="ECO:0000256" key="2">
    <source>
        <dbReference type="ARBA" id="ARBA00022448"/>
    </source>
</evidence>
<evidence type="ECO:0000313" key="10">
    <source>
        <dbReference type="Proteomes" id="UP001066276"/>
    </source>
</evidence>